<name>A0ABN2FBE1_9ACTN</name>
<keyword evidence="2" id="KW-1185">Reference proteome</keyword>
<dbReference type="RefSeq" id="WP_346106784.1">
    <property type="nucleotide sequence ID" value="NZ_BAAAMU010000026.1"/>
</dbReference>
<organism evidence="1 2">
    <name type="scientific">Nonomuraea maheshkhaliensis</name>
    <dbReference type="NCBI Taxonomy" id="419590"/>
    <lineage>
        <taxon>Bacteria</taxon>
        <taxon>Bacillati</taxon>
        <taxon>Actinomycetota</taxon>
        <taxon>Actinomycetes</taxon>
        <taxon>Streptosporangiales</taxon>
        <taxon>Streptosporangiaceae</taxon>
        <taxon>Nonomuraea</taxon>
    </lineage>
</organism>
<evidence type="ECO:0000313" key="1">
    <source>
        <dbReference type="EMBL" id="GAA1638978.1"/>
    </source>
</evidence>
<sequence length="63" mass="7230">MFGLGQQYGHVRLGVLERRQLSPQLHLIFVRERGWSPDTGEEWARTTLRHPGLHAGASLIKIR</sequence>
<comment type="caution">
    <text evidence="1">The sequence shown here is derived from an EMBL/GenBank/DDBJ whole genome shotgun (WGS) entry which is preliminary data.</text>
</comment>
<proteinExistence type="predicted"/>
<reference evidence="1 2" key="1">
    <citation type="journal article" date="2019" name="Int. J. Syst. Evol. Microbiol.">
        <title>The Global Catalogue of Microorganisms (GCM) 10K type strain sequencing project: providing services to taxonomists for standard genome sequencing and annotation.</title>
        <authorList>
            <consortium name="The Broad Institute Genomics Platform"/>
            <consortium name="The Broad Institute Genome Sequencing Center for Infectious Disease"/>
            <person name="Wu L."/>
            <person name="Ma J."/>
        </authorList>
    </citation>
    <scope>NUCLEOTIDE SEQUENCE [LARGE SCALE GENOMIC DNA]</scope>
    <source>
        <strain evidence="1 2">JCM 13929</strain>
    </source>
</reference>
<dbReference type="EMBL" id="BAAAMU010000026">
    <property type="protein sequence ID" value="GAA1638978.1"/>
    <property type="molecule type" value="Genomic_DNA"/>
</dbReference>
<dbReference type="Proteomes" id="UP001500064">
    <property type="component" value="Unassembled WGS sequence"/>
</dbReference>
<gene>
    <name evidence="1" type="ORF">GCM10009733_040170</name>
</gene>
<protein>
    <submittedName>
        <fullName evidence="1">Uncharacterized protein</fullName>
    </submittedName>
</protein>
<evidence type="ECO:0000313" key="2">
    <source>
        <dbReference type="Proteomes" id="UP001500064"/>
    </source>
</evidence>
<accession>A0ABN2FBE1</accession>